<keyword evidence="2" id="KW-0560">Oxidoreductase</keyword>
<gene>
    <name evidence="4" type="ORF">OsJ_31964</name>
</gene>
<dbReference type="PANTHER" id="PTHR43070:SF9">
    <property type="entry name" value="BIFUNCTIONAL ASPARTOKINASE_HOMOSERINE DEHYDROGENASE 2, CHLOROPLASTIC"/>
    <property type="match status" value="1"/>
</dbReference>
<proteinExistence type="predicted"/>
<dbReference type="Pfam" id="PF00742">
    <property type="entry name" value="Homoserine_dh"/>
    <property type="match status" value="1"/>
</dbReference>
<evidence type="ECO:0000259" key="3">
    <source>
        <dbReference type="Pfam" id="PF00742"/>
    </source>
</evidence>
<dbReference type="AlphaFoldDB" id="A3C5X9"/>
<dbReference type="GO" id="GO:0009067">
    <property type="term" value="P:aspartate family amino acid biosynthetic process"/>
    <property type="evidence" value="ECO:0007669"/>
    <property type="project" value="InterPro"/>
</dbReference>
<sequence>MTYKSEYHFTIFPFSFPSSFALAGHFCLEQVIILARESGLRLELSDIPVKSLVPEALRSCSSADEFMQKLPSFDQDWDRQRDEAEAAGEVLRYVGVVDVANRKGRVELQRYKRDHPFAQLSGSDNIIAFTTSRYKEQPLIVRGPGAGAEVTAGGVFCDILRLASYLGAPS</sequence>
<evidence type="ECO:0000256" key="2">
    <source>
        <dbReference type="ARBA" id="ARBA00023002"/>
    </source>
</evidence>
<dbReference type="Gene3D" id="3.30.360.10">
    <property type="entry name" value="Dihydrodipicolinate Reductase, domain 2"/>
    <property type="match status" value="1"/>
</dbReference>
<evidence type="ECO:0000256" key="1">
    <source>
        <dbReference type="ARBA" id="ARBA00022857"/>
    </source>
</evidence>
<dbReference type="Proteomes" id="UP000007752">
    <property type="component" value="Chromosome 10"/>
</dbReference>
<evidence type="ECO:0000313" key="4">
    <source>
        <dbReference type="EMBL" id="EAZ16492.1"/>
    </source>
</evidence>
<accession>A3C5X9</accession>
<dbReference type="PANTHER" id="PTHR43070">
    <property type="match status" value="1"/>
</dbReference>
<dbReference type="InterPro" id="IPR001342">
    <property type="entry name" value="HDH_cat"/>
</dbReference>
<dbReference type="SUPFAM" id="SSF55347">
    <property type="entry name" value="Glyceraldehyde-3-phosphate dehydrogenase-like, C-terminal domain"/>
    <property type="match status" value="1"/>
</dbReference>
<dbReference type="GO" id="GO:0004412">
    <property type="term" value="F:homoserine dehydrogenase activity"/>
    <property type="evidence" value="ECO:0007669"/>
    <property type="project" value="InterPro"/>
</dbReference>
<reference evidence="4" key="2">
    <citation type="submission" date="2008-12" db="EMBL/GenBank/DDBJ databases">
        <title>Improved gene annotation of the rice (Oryza sativa) genomes.</title>
        <authorList>
            <person name="Wang J."/>
            <person name="Li R."/>
            <person name="Fan W."/>
            <person name="Huang Q."/>
            <person name="Zhang J."/>
            <person name="Zhou Y."/>
            <person name="Hu Y."/>
            <person name="Zi S."/>
            <person name="Li J."/>
            <person name="Ni P."/>
            <person name="Zheng H."/>
            <person name="Zhang Y."/>
            <person name="Zhao M."/>
            <person name="Hao Q."/>
            <person name="McDermott J."/>
            <person name="Samudrala R."/>
            <person name="Kristiansen K."/>
            <person name="Wong G.K.-S."/>
        </authorList>
    </citation>
    <scope>NUCLEOTIDE SEQUENCE</scope>
</reference>
<dbReference type="InterPro" id="IPR011147">
    <property type="entry name" value="Bifunc_Aspkin/hSer_DH"/>
</dbReference>
<organism evidence="4">
    <name type="scientific">Oryza sativa subsp. japonica</name>
    <name type="common">Rice</name>
    <dbReference type="NCBI Taxonomy" id="39947"/>
    <lineage>
        <taxon>Eukaryota</taxon>
        <taxon>Viridiplantae</taxon>
        <taxon>Streptophyta</taxon>
        <taxon>Embryophyta</taxon>
        <taxon>Tracheophyta</taxon>
        <taxon>Spermatophyta</taxon>
        <taxon>Magnoliopsida</taxon>
        <taxon>Liliopsida</taxon>
        <taxon>Poales</taxon>
        <taxon>Poaceae</taxon>
        <taxon>BOP clade</taxon>
        <taxon>Oryzoideae</taxon>
        <taxon>Oryzeae</taxon>
        <taxon>Oryzinae</taxon>
        <taxon>Oryza</taxon>
        <taxon>Oryza sativa</taxon>
    </lineage>
</organism>
<keyword evidence="1" id="KW-0521">NADP</keyword>
<name>A3C5X9_ORYSJ</name>
<protein>
    <recommendedName>
        <fullName evidence="3">Homoserine dehydrogenase catalytic domain-containing protein</fullName>
    </recommendedName>
</protein>
<dbReference type="EMBL" id="CM000147">
    <property type="protein sequence ID" value="EAZ16492.1"/>
    <property type="molecule type" value="Genomic_DNA"/>
</dbReference>
<reference evidence="4" key="1">
    <citation type="journal article" date="2005" name="PLoS Biol.">
        <title>The genomes of Oryza sativa: a history of duplications.</title>
        <authorList>
            <person name="Yu J."/>
            <person name="Wang J."/>
            <person name="Lin W."/>
            <person name="Li S."/>
            <person name="Li H."/>
            <person name="Zhou J."/>
            <person name="Ni P."/>
            <person name="Dong W."/>
            <person name="Hu S."/>
            <person name="Zeng C."/>
            <person name="Zhang J."/>
            <person name="Zhang Y."/>
            <person name="Li R."/>
            <person name="Xu Z."/>
            <person name="Li S."/>
            <person name="Li X."/>
            <person name="Zheng H."/>
            <person name="Cong L."/>
            <person name="Lin L."/>
            <person name="Yin J."/>
            <person name="Geng J."/>
            <person name="Li G."/>
            <person name="Shi J."/>
            <person name="Liu J."/>
            <person name="Lv H."/>
            <person name="Li J."/>
            <person name="Wang J."/>
            <person name="Deng Y."/>
            <person name="Ran L."/>
            <person name="Shi X."/>
            <person name="Wang X."/>
            <person name="Wu Q."/>
            <person name="Li C."/>
            <person name="Ren X."/>
            <person name="Wang J."/>
            <person name="Wang X."/>
            <person name="Li D."/>
            <person name="Liu D."/>
            <person name="Zhang X."/>
            <person name="Ji Z."/>
            <person name="Zhao W."/>
            <person name="Sun Y."/>
            <person name="Zhang Z."/>
            <person name="Bao J."/>
            <person name="Han Y."/>
            <person name="Dong L."/>
            <person name="Ji J."/>
            <person name="Chen P."/>
            <person name="Wu S."/>
            <person name="Liu J."/>
            <person name="Xiao Y."/>
            <person name="Bu D."/>
            <person name="Tan J."/>
            <person name="Yang L."/>
            <person name="Ye C."/>
            <person name="Zhang J."/>
            <person name="Xu J."/>
            <person name="Zhou Y."/>
            <person name="Yu Y."/>
            <person name="Zhang B."/>
            <person name="Zhuang S."/>
            <person name="Wei H."/>
            <person name="Liu B."/>
            <person name="Lei M."/>
            <person name="Yu H."/>
            <person name="Li Y."/>
            <person name="Xu H."/>
            <person name="Wei S."/>
            <person name="He X."/>
            <person name="Fang L."/>
            <person name="Zhang Z."/>
            <person name="Zhang Y."/>
            <person name="Huang X."/>
            <person name="Su Z."/>
            <person name="Tong W."/>
            <person name="Li J."/>
            <person name="Tong Z."/>
            <person name="Li S."/>
            <person name="Ye J."/>
            <person name="Wang L."/>
            <person name="Fang L."/>
            <person name="Lei T."/>
            <person name="Chen C."/>
            <person name="Chen H."/>
            <person name="Xu Z."/>
            <person name="Li H."/>
            <person name="Huang H."/>
            <person name="Zhang F."/>
            <person name="Xu H."/>
            <person name="Li N."/>
            <person name="Zhao C."/>
            <person name="Li S."/>
            <person name="Dong L."/>
            <person name="Huang Y."/>
            <person name="Li L."/>
            <person name="Xi Y."/>
            <person name="Qi Q."/>
            <person name="Li W."/>
            <person name="Zhang B."/>
            <person name="Hu W."/>
            <person name="Zhang Y."/>
            <person name="Tian X."/>
            <person name="Jiao Y."/>
            <person name="Liang X."/>
            <person name="Jin J."/>
            <person name="Gao L."/>
            <person name="Zheng W."/>
            <person name="Hao B."/>
            <person name="Liu S."/>
            <person name="Wang W."/>
            <person name="Yuan L."/>
            <person name="Cao M."/>
            <person name="McDermott J."/>
            <person name="Samudrala R."/>
            <person name="Wang J."/>
            <person name="Wong G.K."/>
            <person name="Yang H."/>
        </authorList>
    </citation>
    <scope>NUCLEOTIDE SEQUENCE [LARGE SCALE GENOMIC DNA]</scope>
</reference>
<feature type="domain" description="Homoserine dehydrogenase catalytic" evidence="3">
    <location>
        <begin position="28"/>
        <end position="160"/>
    </location>
</feature>